<gene>
    <name evidence="2" type="ORF">G3I38_14290</name>
</gene>
<evidence type="ECO:0000313" key="2">
    <source>
        <dbReference type="EMBL" id="NEC80372.1"/>
    </source>
</evidence>
<name>A0A6G3U1H7_9ACTN</name>
<feature type="region of interest" description="Disordered" evidence="1">
    <location>
        <begin position="72"/>
        <end position="100"/>
    </location>
</feature>
<sequence>MAELRAVAEQARADWSETEGSVSLPWGTIALRAAPGVLTLRIEAAGGEELQKLRTLVADHVERFGRRDGLRVSWRPDAPATDPGRTGTAAAGDGAGTSAG</sequence>
<dbReference type="RefSeq" id="WP_164334649.1">
    <property type="nucleotide sequence ID" value="NZ_JAAGMU010000749.1"/>
</dbReference>
<dbReference type="Gene3D" id="3.30.310.50">
    <property type="entry name" value="Alpha-D-phosphohexomutase, C-terminal domain"/>
    <property type="match status" value="1"/>
</dbReference>
<reference evidence="2" key="1">
    <citation type="submission" date="2020-01" db="EMBL/GenBank/DDBJ databases">
        <title>Insect and environment-associated Actinomycetes.</title>
        <authorList>
            <person name="Currrie C."/>
            <person name="Chevrette M."/>
            <person name="Carlson C."/>
            <person name="Stubbendieck R."/>
            <person name="Wendt-Pienkowski E."/>
        </authorList>
    </citation>
    <scope>NUCLEOTIDE SEQUENCE</scope>
    <source>
        <strain evidence="2">SID7958</strain>
    </source>
</reference>
<organism evidence="2">
    <name type="scientific">Streptomyces sp. SID7958</name>
    <dbReference type="NCBI Taxonomy" id="2706093"/>
    <lineage>
        <taxon>Bacteria</taxon>
        <taxon>Bacillati</taxon>
        <taxon>Actinomycetota</taxon>
        <taxon>Actinomycetes</taxon>
        <taxon>Kitasatosporales</taxon>
        <taxon>Streptomycetaceae</taxon>
        <taxon>Streptomyces</taxon>
    </lineage>
</organism>
<dbReference type="Pfam" id="PF09981">
    <property type="entry name" value="DUF2218"/>
    <property type="match status" value="1"/>
</dbReference>
<evidence type="ECO:0000256" key="1">
    <source>
        <dbReference type="SAM" id="MobiDB-lite"/>
    </source>
</evidence>
<accession>A0A6G3U1H7</accession>
<protein>
    <submittedName>
        <fullName evidence="2">DUF2218 domain-containing protein</fullName>
    </submittedName>
</protein>
<feature type="compositionally biased region" description="Low complexity" evidence="1">
    <location>
        <begin position="78"/>
        <end position="92"/>
    </location>
</feature>
<comment type="caution">
    <text evidence="2">The sequence shown here is derived from an EMBL/GenBank/DDBJ whole genome shotgun (WGS) entry which is preliminary data.</text>
</comment>
<dbReference type="EMBL" id="JAAGMU010000749">
    <property type="protein sequence ID" value="NEC80372.1"/>
    <property type="molecule type" value="Genomic_DNA"/>
</dbReference>
<dbReference type="InterPro" id="IPR014543">
    <property type="entry name" value="UCP028291"/>
</dbReference>
<feature type="non-terminal residue" evidence="2">
    <location>
        <position position="100"/>
    </location>
</feature>
<dbReference type="AlphaFoldDB" id="A0A6G3U1H7"/>
<proteinExistence type="predicted"/>